<dbReference type="EMBL" id="JAFDVD010000005">
    <property type="protein sequence ID" value="MBM6399671.1"/>
    <property type="molecule type" value="Genomic_DNA"/>
</dbReference>
<feature type="domain" description="HTH arsR-type" evidence="5">
    <location>
        <begin position="2"/>
        <end position="96"/>
    </location>
</feature>
<dbReference type="SUPFAM" id="SSF46785">
    <property type="entry name" value="Winged helix' DNA-binding domain"/>
    <property type="match status" value="1"/>
</dbReference>
<dbReference type="SMART" id="SM00418">
    <property type="entry name" value="HTH_ARSR"/>
    <property type="match status" value="1"/>
</dbReference>
<keyword evidence="1" id="KW-0805">Transcription regulation</keyword>
<dbReference type="PANTHER" id="PTHR33154:SF33">
    <property type="entry name" value="TRANSCRIPTIONAL REPRESSOR SDPR"/>
    <property type="match status" value="1"/>
</dbReference>
<evidence type="ECO:0000313" key="6">
    <source>
        <dbReference type="EMBL" id="MBM6399671.1"/>
    </source>
</evidence>
<evidence type="ECO:0000256" key="2">
    <source>
        <dbReference type="ARBA" id="ARBA00023125"/>
    </source>
</evidence>
<dbReference type="InterPro" id="IPR051081">
    <property type="entry name" value="HTH_MetalResp_TranReg"/>
</dbReference>
<sequence length="117" mass="13011">MNNQRRSPDLDDAFGALANEQRRHMVEVLAVRPTTVSDLAAEVGLTLPAIHRHVRVLEAARLVRRRKTGRSTVLALERAGLRPVASWVSGFSPWWGTDAETLERPDDPPPPSTARLE</sequence>
<accession>A0ABS2CKJ5</accession>
<evidence type="ECO:0000313" key="7">
    <source>
        <dbReference type="Proteomes" id="UP001430172"/>
    </source>
</evidence>
<evidence type="ECO:0000256" key="1">
    <source>
        <dbReference type="ARBA" id="ARBA00023015"/>
    </source>
</evidence>
<name>A0ABS2CKJ5_9MICO</name>
<proteinExistence type="predicted"/>
<dbReference type="InterPro" id="IPR036388">
    <property type="entry name" value="WH-like_DNA-bd_sf"/>
</dbReference>
<dbReference type="Gene3D" id="1.10.10.10">
    <property type="entry name" value="Winged helix-like DNA-binding domain superfamily/Winged helix DNA-binding domain"/>
    <property type="match status" value="1"/>
</dbReference>
<dbReference type="PANTHER" id="PTHR33154">
    <property type="entry name" value="TRANSCRIPTIONAL REGULATOR, ARSR FAMILY"/>
    <property type="match status" value="1"/>
</dbReference>
<dbReference type="PROSITE" id="PS50987">
    <property type="entry name" value="HTH_ARSR_2"/>
    <property type="match status" value="1"/>
</dbReference>
<keyword evidence="2" id="KW-0238">DNA-binding</keyword>
<keyword evidence="7" id="KW-1185">Reference proteome</keyword>
<reference evidence="6" key="1">
    <citation type="submission" date="2021-02" db="EMBL/GenBank/DDBJ databases">
        <title>Phycicoccus sp. MQZ13P-5T, whole genome shotgun sequence.</title>
        <authorList>
            <person name="Tuo L."/>
        </authorList>
    </citation>
    <scope>NUCLEOTIDE SEQUENCE</scope>
    <source>
        <strain evidence="6">MQZ13P-5</strain>
    </source>
</reference>
<dbReference type="InterPro" id="IPR036390">
    <property type="entry name" value="WH_DNA-bd_sf"/>
</dbReference>
<protein>
    <submittedName>
        <fullName evidence="6">Winged helix-turn-helix transcriptional regulator</fullName>
    </submittedName>
</protein>
<feature type="compositionally biased region" description="Pro residues" evidence="4">
    <location>
        <begin position="108"/>
        <end position="117"/>
    </location>
</feature>
<keyword evidence="3" id="KW-0804">Transcription</keyword>
<dbReference type="CDD" id="cd00090">
    <property type="entry name" value="HTH_ARSR"/>
    <property type="match status" value="1"/>
</dbReference>
<comment type="caution">
    <text evidence="6">The sequence shown here is derived from an EMBL/GenBank/DDBJ whole genome shotgun (WGS) entry which is preliminary data.</text>
</comment>
<feature type="region of interest" description="Disordered" evidence="4">
    <location>
        <begin position="96"/>
        <end position="117"/>
    </location>
</feature>
<dbReference type="InterPro" id="IPR001845">
    <property type="entry name" value="HTH_ArsR_DNA-bd_dom"/>
</dbReference>
<dbReference type="Proteomes" id="UP001430172">
    <property type="component" value="Unassembled WGS sequence"/>
</dbReference>
<dbReference type="Pfam" id="PF01022">
    <property type="entry name" value="HTH_5"/>
    <property type="match status" value="1"/>
</dbReference>
<dbReference type="RefSeq" id="WP_204130147.1">
    <property type="nucleotide sequence ID" value="NZ_JAFDVD010000005.1"/>
</dbReference>
<evidence type="ECO:0000256" key="4">
    <source>
        <dbReference type="SAM" id="MobiDB-lite"/>
    </source>
</evidence>
<dbReference type="InterPro" id="IPR011991">
    <property type="entry name" value="ArsR-like_HTH"/>
</dbReference>
<evidence type="ECO:0000259" key="5">
    <source>
        <dbReference type="PROSITE" id="PS50987"/>
    </source>
</evidence>
<evidence type="ECO:0000256" key="3">
    <source>
        <dbReference type="ARBA" id="ARBA00023163"/>
    </source>
</evidence>
<dbReference type="NCBIfam" id="NF033788">
    <property type="entry name" value="HTH_metalloreg"/>
    <property type="match status" value="1"/>
</dbReference>
<gene>
    <name evidence="6" type="ORF">JQN70_04655</name>
</gene>
<organism evidence="6 7">
    <name type="scientific">Phycicoccus sonneratiae</name>
    <dbReference type="NCBI Taxonomy" id="2807628"/>
    <lineage>
        <taxon>Bacteria</taxon>
        <taxon>Bacillati</taxon>
        <taxon>Actinomycetota</taxon>
        <taxon>Actinomycetes</taxon>
        <taxon>Micrococcales</taxon>
        <taxon>Intrasporangiaceae</taxon>
        <taxon>Phycicoccus</taxon>
    </lineage>
</organism>